<organism evidence="2 3">
    <name type="scientific">Digitaria exilis</name>
    <dbReference type="NCBI Taxonomy" id="1010633"/>
    <lineage>
        <taxon>Eukaryota</taxon>
        <taxon>Viridiplantae</taxon>
        <taxon>Streptophyta</taxon>
        <taxon>Embryophyta</taxon>
        <taxon>Tracheophyta</taxon>
        <taxon>Spermatophyta</taxon>
        <taxon>Magnoliopsida</taxon>
        <taxon>Liliopsida</taxon>
        <taxon>Poales</taxon>
        <taxon>Poaceae</taxon>
        <taxon>PACMAD clade</taxon>
        <taxon>Panicoideae</taxon>
        <taxon>Panicodae</taxon>
        <taxon>Paniceae</taxon>
        <taxon>Anthephorinae</taxon>
        <taxon>Digitaria</taxon>
    </lineage>
</organism>
<dbReference type="OrthoDB" id="696282at2759"/>
<dbReference type="CDD" id="cd06222">
    <property type="entry name" value="RNase_H_like"/>
    <property type="match status" value="1"/>
</dbReference>
<accession>A0A835DUG1</accession>
<dbReference type="SUPFAM" id="SSF53098">
    <property type="entry name" value="Ribonuclease H-like"/>
    <property type="match status" value="1"/>
</dbReference>
<dbReference type="PANTHER" id="PTHR47074:SF11">
    <property type="entry name" value="REVERSE TRANSCRIPTASE-LIKE PROTEIN"/>
    <property type="match status" value="1"/>
</dbReference>
<dbReference type="InterPro" id="IPR002156">
    <property type="entry name" value="RNaseH_domain"/>
</dbReference>
<gene>
    <name evidence="2" type="ORF">HU200_065563</name>
</gene>
<proteinExistence type="predicted"/>
<dbReference type="PANTHER" id="PTHR47074">
    <property type="entry name" value="BNAC02G40300D PROTEIN"/>
    <property type="match status" value="1"/>
</dbReference>
<evidence type="ECO:0000313" key="3">
    <source>
        <dbReference type="Proteomes" id="UP000636709"/>
    </source>
</evidence>
<dbReference type="Gene3D" id="3.30.420.10">
    <property type="entry name" value="Ribonuclease H-like superfamily/Ribonuclease H"/>
    <property type="match status" value="1"/>
</dbReference>
<comment type="caution">
    <text evidence="2">The sequence shown here is derived from an EMBL/GenBank/DDBJ whole genome shotgun (WGS) entry which is preliminary data.</text>
</comment>
<name>A0A835DUG1_9POAL</name>
<keyword evidence="3" id="KW-1185">Reference proteome</keyword>
<dbReference type="Proteomes" id="UP000636709">
    <property type="component" value="Unassembled WGS sequence"/>
</dbReference>
<dbReference type="Pfam" id="PF13456">
    <property type="entry name" value="RVT_3"/>
    <property type="match status" value="1"/>
</dbReference>
<sequence>MKGGWGFVIRDQDGECICAGRGAVQQALEPLQVELIACLKGVKTAMEMGIGKIVVETDALMVKQAVEALSHEDCPYGGLAKEIRLLLEFDFLNARIEFRPRECNRVAHSLAVLGVECPVSVDPLLDNLPSCIQVLIASDLAVPVR</sequence>
<dbReference type="InterPro" id="IPR044730">
    <property type="entry name" value="RNase_H-like_dom_plant"/>
</dbReference>
<dbReference type="GO" id="GO:0003676">
    <property type="term" value="F:nucleic acid binding"/>
    <property type="evidence" value="ECO:0007669"/>
    <property type="project" value="InterPro"/>
</dbReference>
<dbReference type="AlphaFoldDB" id="A0A835DUG1"/>
<dbReference type="GO" id="GO:0004523">
    <property type="term" value="F:RNA-DNA hybrid ribonuclease activity"/>
    <property type="evidence" value="ECO:0007669"/>
    <property type="project" value="InterPro"/>
</dbReference>
<dbReference type="InterPro" id="IPR052929">
    <property type="entry name" value="RNase_H-like_EbsB-rel"/>
</dbReference>
<evidence type="ECO:0000259" key="1">
    <source>
        <dbReference type="Pfam" id="PF13456"/>
    </source>
</evidence>
<protein>
    <recommendedName>
        <fullName evidence="1">RNase H type-1 domain-containing protein</fullName>
    </recommendedName>
</protein>
<dbReference type="InterPro" id="IPR012337">
    <property type="entry name" value="RNaseH-like_sf"/>
</dbReference>
<dbReference type="InterPro" id="IPR036397">
    <property type="entry name" value="RNaseH_sf"/>
</dbReference>
<evidence type="ECO:0000313" key="2">
    <source>
        <dbReference type="EMBL" id="KAF8646768.1"/>
    </source>
</evidence>
<reference evidence="2" key="1">
    <citation type="submission" date="2020-07" db="EMBL/GenBank/DDBJ databases">
        <title>Genome sequence and genetic diversity analysis of an under-domesticated orphan crop, white fonio (Digitaria exilis).</title>
        <authorList>
            <person name="Bennetzen J.L."/>
            <person name="Chen S."/>
            <person name="Ma X."/>
            <person name="Wang X."/>
            <person name="Yssel A.E.J."/>
            <person name="Chaluvadi S.R."/>
            <person name="Johnson M."/>
            <person name="Gangashetty P."/>
            <person name="Hamidou F."/>
            <person name="Sanogo M.D."/>
            <person name="Zwaenepoel A."/>
            <person name="Wallace J."/>
            <person name="Van De Peer Y."/>
            <person name="Van Deynze A."/>
        </authorList>
    </citation>
    <scope>NUCLEOTIDE SEQUENCE</scope>
    <source>
        <tissue evidence="2">Leaves</tissue>
    </source>
</reference>
<feature type="domain" description="RNase H type-1" evidence="1">
    <location>
        <begin position="2"/>
        <end position="111"/>
    </location>
</feature>
<dbReference type="EMBL" id="JACEFO010002881">
    <property type="protein sequence ID" value="KAF8646768.1"/>
    <property type="molecule type" value="Genomic_DNA"/>
</dbReference>